<dbReference type="Proteomes" id="UP000472270">
    <property type="component" value="Unassembled WGS sequence"/>
</dbReference>
<feature type="transmembrane region" description="Helical" evidence="1">
    <location>
        <begin position="59"/>
        <end position="79"/>
    </location>
</feature>
<protein>
    <submittedName>
        <fullName evidence="2">Uncharacterized protein</fullName>
    </submittedName>
</protein>
<keyword evidence="1" id="KW-1133">Transmembrane helix</keyword>
<dbReference type="AlphaFoldDB" id="A0A673GBH7"/>
<sequence length="85" mass="10000">MTNYFFFVFRADKSHRGLAWKELFREYYADLGRYIDDYITLKKAWDDLKNYLNQKCPRMIASLKGVVGGGLALFASFLVNNPFKM</sequence>
<proteinExistence type="predicted"/>
<evidence type="ECO:0000256" key="1">
    <source>
        <dbReference type="SAM" id="Phobius"/>
    </source>
</evidence>
<accession>A0A673GBH7</accession>
<name>A0A673GBH7_9TELE</name>
<keyword evidence="3" id="KW-1185">Reference proteome</keyword>
<dbReference type="Ensembl" id="ENSSRHT00000011471.1">
    <property type="protein sequence ID" value="ENSSRHP00000011049.1"/>
    <property type="gene ID" value="ENSSRHG00000006442.1"/>
</dbReference>
<organism evidence="2 3">
    <name type="scientific">Sinocyclocheilus rhinocerous</name>
    <dbReference type="NCBI Taxonomy" id="307959"/>
    <lineage>
        <taxon>Eukaryota</taxon>
        <taxon>Metazoa</taxon>
        <taxon>Chordata</taxon>
        <taxon>Craniata</taxon>
        <taxon>Vertebrata</taxon>
        <taxon>Euteleostomi</taxon>
        <taxon>Actinopterygii</taxon>
        <taxon>Neopterygii</taxon>
        <taxon>Teleostei</taxon>
        <taxon>Ostariophysi</taxon>
        <taxon>Cypriniformes</taxon>
        <taxon>Cyprinidae</taxon>
        <taxon>Cyprininae</taxon>
        <taxon>Sinocyclocheilus</taxon>
    </lineage>
</organism>
<reference evidence="2" key="2">
    <citation type="submission" date="2025-09" db="UniProtKB">
        <authorList>
            <consortium name="Ensembl"/>
        </authorList>
    </citation>
    <scope>IDENTIFICATION</scope>
</reference>
<keyword evidence="1" id="KW-0472">Membrane</keyword>
<evidence type="ECO:0000313" key="2">
    <source>
        <dbReference type="Ensembl" id="ENSSRHP00000011049.1"/>
    </source>
</evidence>
<reference evidence="2" key="1">
    <citation type="submission" date="2025-08" db="UniProtKB">
        <authorList>
            <consortium name="Ensembl"/>
        </authorList>
    </citation>
    <scope>IDENTIFICATION</scope>
</reference>
<keyword evidence="1" id="KW-0812">Transmembrane</keyword>
<evidence type="ECO:0000313" key="3">
    <source>
        <dbReference type="Proteomes" id="UP000472270"/>
    </source>
</evidence>